<name>A0A8H6UYL6_9EURO</name>
<dbReference type="InterPro" id="IPR036770">
    <property type="entry name" value="Ankyrin_rpt-contain_sf"/>
</dbReference>
<protein>
    <recommendedName>
        <fullName evidence="5">CHAT domain-containing protein</fullName>
    </recommendedName>
</protein>
<dbReference type="PROSITE" id="PS50088">
    <property type="entry name" value="ANK_REPEAT"/>
    <property type="match status" value="5"/>
</dbReference>
<dbReference type="SUPFAM" id="SSF48403">
    <property type="entry name" value="Ankyrin repeat"/>
    <property type="match status" value="2"/>
</dbReference>
<feature type="repeat" description="ANK" evidence="3">
    <location>
        <begin position="169"/>
        <end position="201"/>
    </location>
</feature>
<dbReference type="PRINTS" id="PR01415">
    <property type="entry name" value="ANKYRIN"/>
</dbReference>
<organism evidence="6 7">
    <name type="scientific">Aspergillus felis</name>
    <dbReference type="NCBI Taxonomy" id="1287682"/>
    <lineage>
        <taxon>Eukaryota</taxon>
        <taxon>Fungi</taxon>
        <taxon>Dikarya</taxon>
        <taxon>Ascomycota</taxon>
        <taxon>Pezizomycotina</taxon>
        <taxon>Eurotiomycetes</taxon>
        <taxon>Eurotiomycetidae</taxon>
        <taxon>Eurotiales</taxon>
        <taxon>Aspergillaceae</taxon>
        <taxon>Aspergillus</taxon>
        <taxon>Aspergillus subgen. Fumigati</taxon>
    </lineage>
</organism>
<evidence type="ECO:0000256" key="1">
    <source>
        <dbReference type="ARBA" id="ARBA00022737"/>
    </source>
</evidence>
<dbReference type="GO" id="GO:0005737">
    <property type="term" value="C:cytoplasm"/>
    <property type="evidence" value="ECO:0007669"/>
    <property type="project" value="TreeGrafter"/>
</dbReference>
<sequence>MTNLSVNDDIFYAISSGDIGLLQALLASGISPDVENNKGERALTVAARANLPKMVSVLLKAGAKPSMIDREEESPLATAVVAGNLEVVQTILQFDGVARKDRQVAMMEAIKLGRPLQMIELLLRLPDDYQIEWSESGIDLLGWAVQEGHIPAAKLLLARGILLTKPRSNWTSALHIAAAKGFLELVQMMVEAGADTTARNGKGLTPLMVACYNRQRVVAAYLTEQMRRKDLDLHDSRKLTAVHYAIMMVKDINMVRLLLDRGADPNLCPPAAFSALYAAICANCPDIAGCLLDAWARPANDREIREIWYITITRDFRGLISRLIDNEVDPNITIVHGYTPLHLAVQQNRSDAVEELLKGGVNPNCVIDVFQLSPLHMASSQGLGQITGQLLENGADVNARACDGATPLLHAAGSLREDIVKILLHSGGNPDLGDAYGLTVYNFAKGNAAIEKLIKESSDLLKTSSERVVEDTPSPPLLPQNFQAMYYAAFDGVGKLSLTDDELYLEVYKDWTKTVFEMTLLLSVCTKTETLLRPLYLAYADRWYSLFKEKLSLLCRWCQGSTSDEIYQCESCIAVTICGRCANRYSRGDAFEGCQGHHLWRIPLGLNQGNGQIVSSHQTIQHSTEILSDTPGEASTTNPRPAPSGETPIISRARLIEFNKQDEIPIEATQWIELKKWESIAELDTAIENKESQLRHLDECDTTDVESYWTYSLWLFQRYMMDPKPDALIKLTAAAAITKLLVQKTTAEKREIYYLTARVKAFTFMRMPTTPTSCAEALQEVREGIRACPPHTVERQILVSIFVVVISTLLETKPQDVPFLEDCLAFTKEALANVQPRDTSECPEGLVATSCELTLASLFALRHRQSHARSDLENAIKHKKNALMRPDAEEGNVDVDGLVELSDLLDELYEETGAKQSLDEAIFSLRRICNLATVSLADMIHAKNNCAYYLRKRYLLTANLSDLSDALKLAQETLRLFEDKRIKGSLAHAAALTNIANILDHRYDRLKDRADLESSMTYEREALAVTGISPSERAVKLSNLAQRYKMRYEQYGVLEDVELGISLAKEALCIPKIGREAQQLTINSLCNLLNLRADRFESSPEDYKRIVRLRKIAVGLSSLASCAINFHNLAVALTKRYYKFSDEKDLHDSIRYGFKALRCSSLFDCNRSMYLSSLAARFQFLVNISKRASDYDIAIGLFEAALACPLKSELAYLGLATSLQLRWSEAGTLNDKDLYSALKALEFGLAQSTAPVKIRILYGVCAAKLALQLDDADRAVALSKEVIGFLPTAHYPLTDRSDIEYTLKSLRGFDTVAAAALLKAGYPPARAIESNEASRGVIAHLTLSARAESGVSSTDRLDNTTLTAQTFDPTAPDLVEISRGVIIIDFAISDSKCFAIILRDGRIRHMGLPDLQLKHVQEAGKDIAGPNRISSPRAGNAQERNRRLSRLLLWLWRAVVKPLFSAEALLRQKEDTSPLPHVCWISSGLMGLMPFHAAGDDNLGSMENTMDHVVSSYVPSLRILQHARARQRQVRQLEQPRTLFIGAAKVVGHDDLSASVSADRQVIHQHYPNTDVLLSPSAEEALANMQLANICHCTCHGEMDPKDPSNGRLILGSDPPDFLTIKTLSSHSLANMHLIYLAACSTAENGAEELLTEVVHLASAFQLVGVPHVIATLWPSLATSSSPVVKRFYSHFAHLKDSGLHTIGFGLALHRSVAELRRDWRNDPLAWAPFVHFGPDCQ</sequence>
<dbReference type="PROSITE" id="PS50297">
    <property type="entry name" value="ANK_REP_REGION"/>
    <property type="match status" value="4"/>
</dbReference>
<dbReference type="SMART" id="SM00248">
    <property type="entry name" value="ANK"/>
    <property type="match status" value="11"/>
</dbReference>
<dbReference type="PANTHER" id="PTHR24198">
    <property type="entry name" value="ANKYRIN REPEAT AND PROTEIN KINASE DOMAIN-CONTAINING PROTEIN"/>
    <property type="match status" value="1"/>
</dbReference>
<feature type="repeat" description="ANK" evidence="3">
    <location>
        <begin position="336"/>
        <end position="364"/>
    </location>
</feature>
<evidence type="ECO:0000259" key="5">
    <source>
        <dbReference type="Pfam" id="PF12770"/>
    </source>
</evidence>
<dbReference type="Pfam" id="PF12770">
    <property type="entry name" value="CHAT"/>
    <property type="match status" value="1"/>
</dbReference>
<proteinExistence type="predicted"/>
<dbReference type="Proteomes" id="UP000654922">
    <property type="component" value="Unassembled WGS sequence"/>
</dbReference>
<gene>
    <name evidence="6" type="ORF">CNMCM5623_003942</name>
</gene>
<evidence type="ECO:0000256" key="4">
    <source>
        <dbReference type="SAM" id="MobiDB-lite"/>
    </source>
</evidence>
<feature type="compositionally biased region" description="Polar residues" evidence="4">
    <location>
        <begin position="627"/>
        <end position="639"/>
    </location>
</feature>
<feature type="repeat" description="ANK" evidence="3">
    <location>
        <begin position="370"/>
        <end position="402"/>
    </location>
</feature>
<dbReference type="OrthoDB" id="9991317at2759"/>
<reference evidence="6" key="1">
    <citation type="submission" date="2020-06" db="EMBL/GenBank/DDBJ databases">
        <title>Draft genome sequences of strains closely related to Aspergillus parafelis and Aspergillus hiratsukae.</title>
        <authorList>
            <person name="Dos Santos R.A.C."/>
            <person name="Rivero-Menendez O."/>
            <person name="Steenwyk J.L."/>
            <person name="Mead M.E."/>
            <person name="Goldman G.H."/>
            <person name="Alastruey-Izquierdo A."/>
            <person name="Rokas A."/>
        </authorList>
    </citation>
    <scope>NUCLEOTIDE SEQUENCE</scope>
    <source>
        <strain evidence="6">CNM-CM5623</strain>
    </source>
</reference>
<keyword evidence="2 3" id="KW-0040">ANK repeat</keyword>
<comment type="caution">
    <text evidence="6">The sequence shown here is derived from an EMBL/GenBank/DDBJ whole genome shotgun (WGS) entry which is preliminary data.</text>
</comment>
<dbReference type="InterPro" id="IPR024983">
    <property type="entry name" value="CHAT_dom"/>
</dbReference>
<feature type="domain" description="CHAT" evidence="5">
    <location>
        <begin position="1447"/>
        <end position="1734"/>
    </location>
</feature>
<dbReference type="EMBL" id="JACBAE010001176">
    <property type="protein sequence ID" value="KAF7171567.1"/>
    <property type="molecule type" value="Genomic_DNA"/>
</dbReference>
<dbReference type="Pfam" id="PF12796">
    <property type="entry name" value="Ank_2"/>
    <property type="match status" value="3"/>
</dbReference>
<feature type="repeat" description="ANK" evidence="3">
    <location>
        <begin position="38"/>
        <end position="70"/>
    </location>
</feature>
<evidence type="ECO:0000256" key="2">
    <source>
        <dbReference type="ARBA" id="ARBA00023043"/>
    </source>
</evidence>
<accession>A0A8H6UYL6</accession>
<dbReference type="PANTHER" id="PTHR24198:SF165">
    <property type="entry name" value="ANKYRIN REPEAT-CONTAINING PROTEIN-RELATED"/>
    <property type="match status" value="1"/>
</dbReference>
<keyword evidence="1" id="KW-0677">Repeat</keyword>
<dbReference type="Gene3D" id="1.25.40.20">
    <property type="entry name" value="Ankyrin repeat-containing domain"/>
    <property type="match status" value="2"/>
</dbReference>
<evidence type="ECO:0000313" key="6">
    <source>
        <dbReference type="EMBL" id="KAF7171567.1"/>
    </source>
</evidence>
<evidence type="ECO:0000256" key="3">
    <source>
        <dbReference type="PROSITE-ProRule" id="PRU00023"/>
    </source>
</evidence>
<feature type="repeat" description="ANK" evidence="3">
    <location>
        <begin position="403"/>
        <end position="435"/>
    </location>
</feature>
<dbReference type="InterPro" id="IPR002110">
    <property type="entry name" value="Ankyrin_rpt"/>
</dbReference>
<evidence type="ECO:0000313" key="7">
    <source>
        <dbReference type="Proteomes" id="UP000654922"/>
    </source>
</evidence>
<feature type="region of interest" description="Disordered" evidence="4">
    <location>
        <begin position="627"/>
        <end position="646"/>
    </location>
</feature>